<dbReference type="Pfam" id="PF13279">
    <property type="entry name" value="4HBT_2"/>
    <property type="match status" value="1"/>
</dbReference>
<dbReference type="InterPro" id="IPR029069">
    <property type="entry name" value="HotDog_dom_sf"/>
</dbReference>
<keyword evidence="1 2" id="KW-0378">Hydrolase</keyword>
<dbReference type="InterPro" id="IPR050563">
    <property type="entry name" value="4-hydroxybenzoyl-CoA_TE"/>
</dbReference>
<comment type="caution">
    <text evidence="2">The sequence shown here is derived from an EMBL/GenBank/DDBJ whole genome shotgun (WGS) entry which is preliminary data.</text>
</comment>
<dbReference type="EC" id="3.1.2.-" evidence="2"/>
<dbReference type="EMBL" id="JAUCBP010000007">
    <property type="protein sequence ID" value="MDM7860314.1"/>
    <property type="molecule type" value="Genomic_DNA"/>
</dbReference>
<dbReference type="SUPFAM" id="SSF54637">
    <property type="entry name" value="Thioesterase/thiol ester dehydrase-isomerase"/>
    <property type="match status" value="1"/>
</dbReference>
<evidence type="ECO:0000256" key="1">
    <source>
        <dbReference type="ARBA" id="ARBA00022801"/>
    </source>
</evidence>
<dbReference type="PANTHER" id="PTHR31793">
    <property type="entry name" value="4-HYDROXYBENZOYL-COA THIOESTERASE FAMILY MEMBER"/>
    <property type="match status" value="1"/>
</dbReference>
<dbReference type="GO" id="GO:0016787">
    <property type="term" value="F:hydrolase activity"/>
    <property type="evidence" value="ECO:0007669"/>
    <property type="project" value="UniProtKB-KW"/>
</dbReference>
<dbReference type="Proteomes" id="UP001234343">
    <property type="component" value="Unassembled WGS sequence"/>
</dbReference>
<dbReference type="RefSeq" id="WP_289364619.1">
    <property type="nucleotide sequence ID" value="NZ_JAUCBP010000007.1"/>
</dbReference>
<gene>
    <name evidence="2" type="ORF">QTP81_06875</name>
</gene>
<dbReference type="CDD" id="cd00586">
    <property type="entry name" value="4HBT"/>
    <property type="match status" value="1"/>
</dbReference>
<evidence type="ECO:0000313" key="2">
    <source>
        <dbReference type="EMBL" id="MDM7860314.1"/>
    </source>
</evidence>
<name>A0ABT7SWB5_9ALTE</name>
<dbReference type="PANTHER" id="PTHR31793:SF37">
    <property type="entry name" value="ACYL-COA THIOESTER HYDROLASE YBGC"/>
    <property type="match status" value="1"/>
</dbReference>
<organism evidence="2 3">
    <name type="scientific">Alteromonas arenosi</name>
    <dbReference type="NCBI Taxonomy" id="3055817"/>
    <lineage>
        <taxon>Bacteria</taxon>
        <taxon>Pseudomonadati</taxon>
        <taxon>Pseudomonadota</taxon>
        <taxon>Gammaproteobacteria</taxon>
        <taxon>Alteromonadales</taxon>
        <taxon>Alteromonadaceae</taxon>
        <taxon>Alteromonas/Salinimonas group</taxon>
        <taxon>Alteromonas</taxon>
    </lineage>
</organism>
<sequence length="151" mass="17507">MTELNWHLPTPFIQLWTIERDVIDHYGHVNNVAYISQIERLAWAHSNTLGLTIEQYKALDRGMAIKRHEVDYLQACHEGQTIACATWIIHCDKRLNLTRQFQFICTQRQKTVFQARTEFVCIALSSGLPKRMPEVFSKTYGDALLSNNEIA</sequence>
<accession>A0ABT7SWB5</accession>
<reference evidence="2 3" key="1">
    <citation type="submission" date="2023-06" db="EMBL/GenBank/DDBJ databases">
        <title>Alteromonas sp. ASW11-36 isolated from intertidal sand.</title>
        <authorList>
            <person name="Li Y."/>
        </authorList>
    </citation>
    <scope>NUCLEOTIDE SEQUENCE [LARGE SCALE GENOMIC DNA]</scope>
    <source>
        <strain evidence="2 3">ASW11-36</strain>
    </source>
</reference>
<protein>
    <submittedName>
        <fullName evidence="2">Acyl-CoA thioesterase</fullName>
        <ecNumber evidence="2">3.1.2.-</ecNumber>
    </submittedName>
</protein>
<keyword evidence="3" id="KW-1185">Reference proteome</keyword>
<dbReference type="Gene3D" id="3.10.129.10">
    <property type="entry name" value="Hotdog Thioesterase"/>
    <property type="match status" value="1"/>
</dbReference>
<proteinExistence type="predicted"/>
<evidence type="ECO:0000313" key="3">
    <source>
        <dbReference type="Proteomes" id="UP001234343"/>
    </source>
</evidence>